<proteinExistence type="predicted"/>
<feature type="domain" description="DUF6484" evidence="1">
    <location>
        <begin position="50"/>
        <end position="110"/>
    </location>
</feature>
<organism evidence="3 4">
    <name type="scientific">Paracidovorax cattleyae</name>
    <dbReference type="NCBI Taxonomy" id="80868"/>
    <lineage>
        <taxon>Bacteria</taxon>
        <taxon>Pseudomonadati</taxon>
        <taxon>Pseudomonadota</taxon>
        <taxon>Betaproteobacteria</taxon>
        <taxon>Burkholderiales</taxon>
        <taxon>Comamonadaceae</taxon>
        <taxon>Paracidovorax</taxon>
    </lineage>
</organism>
<evidence type="ECO:0000313" key="2">
    <source>
        <dbReference type="EMBL" id="SDP57825.1"/>
    </source>
</evidence>
<evidence type="ECO:0000259" key="1">
    <source>
        <dbReference type="Pfam" id="PF20093"/>
    </source>
</evidence>
<sequence>MKTDHTPIPGATAPAVGAEAAPSAFTALLHKPQQAVPGEGAYPRADGIALGTLASVGDGGQSPCVDIPALGLAGLPARSMVTLQAGEIGRSVAIGFEGARADRPIILGILMPEAVPTQTSAPNAVEVSRDGQRVRIEAETELELRCGDAAILLTADGHVHIRGAYVTSHASAGQRIRGGSVQIN</sequence>
<dbReference type="EMBL" id="FNJL01000016">
    <property type="protein sequence ID" value="SDP57825.1"/>
    <property type="molecule type" value="Genomic_DNA"/>
</dbReference>
<dbReference type="RefSeq" id="WP_208606020.1">
    <property type="nucleotide sequence ID" value="NZ_FNJL01000016.1"/>
</dbReference>
<accession>A0A1H0WMD4</accession>
<dbReference type="AlphaFoldDB" id="A0A1H0WMD4"/>
<dbReference type="Pfam" id="PF20093">
    <property type="entry name" value="DUF6484"/>
    <property type="match status" value="1"/>
</dbReference>
<name>A0A1H0WMD4_9BURK</name>
<reference evidence="4" key="1">
    <citation type="submission" date="2016-10" db="EMBL/GenBank/DDBJ databases">
        <authorList>
            <person name="Varghese N."/>
            <person name="Submissions S."/>
        </authorList>
    </citation>
    <scope>NUCLEOTIDE SEQUENCE [LARGE SCALE GENOMIC DNA]</scope>
    <source>
        <strain evidence="4">DSM 17101</strain>
    </source>
</reference>
<reference evidence="3" key="2">
    <citation type="submission" date="2016-10" db="EMBL/GenBank/DDBJ databases">
        <authorList>
            <person name="de Groot N.N."/>
        </authorList>
    </citation>
    <scope>NUCLEOTIDE SEQUENCE [LARGE SCALE GENOMIC DNA]</scope>
    <source>
        <strain evidence="3">DSM 17101</strain>
    </source>
</reference>
<dbReference type="Proteomes" id="UP000199317">
    <property type="component" value="Unassembled WGS sequence"/>
</dbReference>
<dbReference type="EMBL" id="FNJL01000043">
    <property type="protein sequence ID" value="SDP91731.1"/>
    <property type="molecule type" value="Genomic_DNA"/>
</dbReference>
<gene>
    <name evidence="2" type="ORF">SAMN04489708_116112</name>
    <name evidence="3" type="ORF">SAMN04489708_14329</name>
</gene>
<protein>
    <recommendedName>
        <fullName evidence="1">DUF6484 domain-containing protein</fullName>
    </recommendedName>
</protein>
<evidence type="ECO:0000313" key="4">
    <source>
        <dbReference type="Proteomes" id="UP000199317"/>
    </source>
</evidence>
<evidence type="ECO:0000313" key="3">
    <source>
        <dbReference type="EMBL" id="SDP91731.1"/>
    </source>
</evidence>
<keyword evidence="4" id="KW-1185">Reference proteome</keyword>
<dbReference type="InterPro" id="IPR045506">
    <property type="entry name" value="DUF6484"/>
</dbReference>